<accession>A0A545ART9</accession>
<dbReference type="InterPro" id="IPR036365">
    <property type="entry name" value="PGBD-like_sf"/>
</dbReference>
<organism evidence="3 4">
    <name type="scientific">Cryptosporangium phraense</name>
    <dbReference type="NCBI Taxonomy" id="2593070"/>
    <lineage>
        <taxon>Bacteria</taxon>
        <taxon>Bacillati</taxon>
        <taxon>Actinomycetota</taxon>
        <taxon>Actinomycetes</taxon>
        <taxon>Cryptosporangiales</taxon>
        <taxon>Cryptosporangiaceae</taxon>
        <taxon>Cryptosporangium</taxon>
    </lineage>
</organism>
<dbReference type="OrthoDB" id="5620138at2"/>
<dbReference type="RefSeq" id="WP_142705539.1">
    <property type="nucleotide sequence ID" value="NZ_VIRS01000010.1"/>
</dbReference>
<dbReference type="InParanoid" id="A0A545ART9"/>
<dbReference type="Gene3D" id="1.10.101.10">
    <property type="entry name" value="PGBD-like superfamily/PGBD"/>
    <property type="match status" value="1"/>
</dbReference>
<dbReference type="SUPFAM" id="SSF47090">
    <property type="entry name" value="PGBD-like"/>
    <property type="match status" value="1"/>
</dbReference>
<evidence type="ECO:0000259" key="2">
    <source>
        <dbReference type="Pfam" id="PF01471"/>
    </source>
</evidence>
<dbReference type="Pfam" id="PF01471">
    <property type="entry name" value="PG_binding_1"/>
    <property type="match status" value="1"/>
</dbReference>
<keyword evidence="4" id="KW-1185">Reference proteome</keyword>
<protein>
    <recommendedName>
        <fullName evidence="2">Peptidoglycan binding-like domain-containing protein</fullName>
    </recommendedName>
</protein>
<evidence type="ECO:0000313" key="3">
    <source>
        <dbReference type="EMBL" id="TQS44050.1"/>
    </source>
</evidence>
<keyword evidence="1" id="KW-0732">Signal</keyword>
<dbReference type="InterPro" id="IPR002477">
    <property type="entry name" value="Peptidoglycan-bd-like"/>
</dbReference>
<comment type="caution">
    <text evidence="3">The sequence shown here is derived from an EMBL/GenBank/DDBJ whole genome shotgun (WGS) entry which is preliminary data.</text>
</comment>
<evidence type="ECO:0000256" key="1">
    <source>
        <dbReference type="SAM" id="SignalP"/>
    </source>
</evidence>
<dbReference type="AlphaFoldDB" id="A0A545ART9"/>
<feature type="signal peptide" evidence="1">
    <location>
        <begin position="1"/>
        <end position="28"/>
    </location>
</feature>
<dbReference type="Proteomes" id="UP000317982">
    <property type="component" value="Unassembled WGS sequence"/>
</dbReference>
<gene>
    <name evidence="3" type="ORF">FL583_16480</name>
</gene>
<sequence length="125" mass="13216">MRKRIAVAALTLALGGGIAVLPASPAAAAYTCHYSRNTFGYWQAGYYSGTTVQPSTTGVSSAGIEAQCLLKHYGYNPGTIDGVFGPNSQSAARRFQADMNSGWGYDLDVDGKIGPESWPPLRVQP</sequence>
<dbReference type="EMBL" id="VIRS01000010">
    <property type="protein sequence ID" value="TQS44050.1"/>
    <property type="molecule type" value="Genomic_DNA"/>
</dbReference>
<feature type="chain" id="PRO_5022002297" description="Peptidoglycan binding-like domain-containing protein" evidence="1">
    <location>
        <begin position="29"/>
        <end position="125"/>
    </location>
</feature>
<dbReference type="InterPro" id="IPR036366">
    <property type="entry name" value="PGBDSf"/>
</dbReference>
<feature type="domain" description="Peptidoglycan binding-like" evidence="2">
    <location>
        <begin position="65"/>
        <end position="116"/>
    </location>
</feature>
<proteinExistence type="predicted"/>
<reference evidence="3 4" key="1">
    <citation type="submission" date="2019-07" db="EMBL/GenBank/DDBJ databases">
        <title>Cryptosporangium phraense sp. nov., isolated from plant litter.</title>
        <authorList>
            <person name="Suriyachadkun C."/>
        </authorList>
    </citation>
    <scope>NUCLEOTIDE SEQUENCE [LARGE SCALE GENOMIC DNA]</scope>
    <source>
        <strain evidence="3 4">A-T 5661</strain>
    </source>
</reference>
<name>A0A545ART9_9ACTN</name>
<evidence type="ECO:0000313" key="4">
    <source>
        <dbReference type="Proteomes" id="UP000317982"/>
    </source>
</evidence>